<evidence type="ECO:0000313" key="2">
    <source>
        <dbReference type="Proteomes" id="UP000199658"/>
    </source>
</evidence>
<dbReference type="AlphaFoldDB" id="A0A1I6H5G2"/>
<reference evidence="2" key="1">
    <citation type="submission" date="2016-10" db="EMBL/GenBank/DDBJ databases">
        <authorList>
            <person name="Varghese N."/>
            <person name="Submissions S."/>
        </authorList>
    </citation>
    <scope>NUCLEOTIDE SEQUENCE [LARGE SCALE GENOMIC DNA]</scope>
    <source>
        <strain evidence="2">DSM 26921</strain>
    </source>
</reference>
<sequence length="128" mass="13607">MNYVVGQVWTFPETEDRPQLIVTIGRIDTAAELGADPANSAVLSVSVTPNEEARKLDWPQVAHAPIAETAFNADGSGELVMDGVSPPDDFASGYATWRETFDAGNAGVFTVGPSEAYAAILEIYAETD</sequence>
<dbReference type="EMBL" id="FOYO01000001">
    <property type="protein sequence ID" value="SFR49644.1"/>
    <property type="molecule type" value="Genomic_DNA"/>
</dbReference>
<accession>A0A1I6H5G2</accession>
<dbReference type="OrthoDB" id="66828at2"/>
<evidence type="ECO:0000313" key="1">
    <source>
        <dbReference type="EMBL" id="SFR49644.1"/>
    </source>
</evidence>
<keyword evidence="2" id="KW-1185">Reference proteome</keyword>
<gene>
    <name evidence="1" type="ORF">SAMN04488002_2543</name>
</gene>
<dbReference type="Proteomes" id="UP000199658">
    <property type="component" value="Unassembled WGS sequence"/>
</dbReference>
<protein>
    <submittedName>
        <fullName evidence="1">Uncharacterized protein</fullName>
    </submittedName>
</protein>
<dbReference type="RefSeq" id="WP_090217331.1">
    <property type="nucleotide sequence ID" value="NZ_FOYO01000001.1"/>
</dbReference>
<organism evidence="1 2">
    <name type="scientific">Litoreibacter janthinus</name>
    <dbReference type="NCBI Taxonomy" id="670154"/>
    <lineage>
        <taxon>Bacteria</taxon>
        <taxon>Pseudomonadati</taxon>
        <taxon>Pseudomonadota</taxon>
        <taxon>Alphaproteobacteria</taxon>
        <taxon>Rhodobacterales</taxon>
        <taxon>Roseobacteraceae</taxon>
        <taxon>Litoreibacter</taxon>
    </lineage>
</organism>
<name>A0A1I6H5G2_9RHOB</name>
<dbReference type="STRING" id="670154.SAMN04488002_2543"/>
<proteinExistence type="predicted"/>